<dbReference type="InterPro" id="IPR028082">
    <property type="entry name" value="Peripla_BP_I"/>
</dbReference>
<accession>A0ABQ3WNR1</accession>
<evidence type="ECO:0000313" key="5">
    <source>
        <dbReference type="EMBL" id="GID47886.1"/>
    </source>
</evidence>
<comment type="subcellular location">
    <subcellularLocation>
        <location evidence="1">Cell envelope</location>
    </subcellularLocation>
</comment>
<evidence type="ECO:0000256" key="1">
    <source>
        <dbReference type="ARBA" id="ARBA00004196"/>
    </source>
</evidence>
<evidence type="ECO:0000259" key="4">
    <source>
        <dbReference type="Pfam" id="PF13407"/>
    </source>
</evidence>
<keyword evidence="3" id="KW-0732">Signal</keyword>
<dbReference type="Gene3D" id="3.40.50.2300">
    <property type="match status" value="2"/>
</dbReference>
<feature type="domain" description="Periplasmic binding protein" evidence="4">
    <location>
        <begin position="64"/>
        <end position="306"/>
    </location>
</feature>
<dbReference type="EMBL" id="BOMF01000097">
    <property type="protein sequence ID" value="GID47886.1"/>
    <property type="molecule type" value="Genomic_DNA"/>
</dbReference>
<comment type="caution">
    <text evidence="5">The sequence shown here is derived from an EMBL/GenBank/DDBJ whole genome shotgun (WGS) entry which is preliminary data.</text>
</comment>
<proteinExistence type="inferred from homology"/>
<sequence>MFAVTQHTFPRGVDMKLKRCGPVAALTVGGLLAVTACSGTTQPADETSTAGSGDAAKKTVVFSALALKIPAMKSLSEGVKAYGGGKGYEILVQDPDLDPQKQLTDLKSVIESGRAGGAWVIAVQPAALSGLVKTAQEKKVPLVLNGVPEDYGLSGMQAGLTFAKIDYAAQGKAIGESLGKCINEKLGGRAKVVLTVSSPGTAGKEEVEKTQLEALRATAPGAEIVTEVTVGERAKAQTDIGNALQGNPDANAVIGNNDEGALGAVGAFAAAGKELPCLAETGGNDEVLQAVKDGKIYASVALQFEADMVQSFDTLTAMIADPTALGKQLATPQKVITKESGQ</sequence>
<protein>
    <recommendedName>
        <fullName evidence="4">Periplasmic binding protein domain-containing protein</fullName>
    </recommendedName>
</protein>
<evidence type="ECO:0000256" key="3">
    <source>
        <dbReference type="ARBA" id="ARBA00022729"/>
    </source>
</evidence>
<reference evidence="5" key="1">
    <citation type="submission" date="2021-01" db="EMBL/GenBank/DDBJ databases">
        <title>Whole genome shotgun sequence of Actinoplanes capillaceus NBRC 16408.</title>
        <authorList>
            <person name="Komaki H."/>
            <person name="Tamura T."/>
        </authorList>
    </citation>
    <scope>NUCLEOTIDE SEQUENCE [LARGE SCALE GENOMIC DNA]</scope>
    <source>
        <strain evidence="5">NBRC 16408</strain>
    </source>
</reference>
<evidence type="ECO:0000256" key="2">
    <source>
        <dbReference type="ARBA" id="ARBA00007639"/>
    </source>
</evidence>
<dbReference type="Pfam" id="PF13407">
    <property type="entry name" value="Peripla_BP_4"/>
    <property type="match status" value="1"/>
</dbReference>
<gene>
    <name evidence="5" type="ORF">Aca07nite_51610</name>
</gene>
<name>A0ABQ3WNR1_9ACTN</name>
<dbReference type="SUPFAM" id="SSF53822">
    <property type="entry name" value="Periplasmic binding protein-like I"/>
    <property type="match status" value="1"/>
</dbReference>
<dbReference type="PANTHER" id="PTHR46847">
    <property type="entry name" value="D-ALLOSE-BINDING PERIPLASMIC PROTEIN-RELATED"/>
    <property type="match status" value="1"/>
</dbReference>
<dbReference type="InterPro" id="IPR025997">
    <property type="entry name" value="SBP_2_dom"/>
</dbReference>
<organism evidence="5">
    <name type="scientific">Actinoplanes campanulatus</name>
    <dbReference type="NCBI Taxonomy" id="113559"/>
    <lineage>
        <taxon>Bacteria</taxon>
        <taxon>Bacillati</taxon>
        <taxon>Actinomycetota</taxon>
        <taxon>Actinomycetes</taxon>
        <taxon>Micromonosporales</taxon>
        <taxon>Micromonosporaceae</taxon>
        <taxon>Actinoplanes</taxon>
    </lineage>
</organism>
<dbReference type="PANTHER" id="PTHR46847:SF1">
    <property type="entry name" value="D-ALLOSE-BINDING PERIPLASMIC PROTEIN-RELATED"/>
    <property type="match status" value="1"/>
</dbReference>
<comment type="similarity">
    <text evidence="2">Belongs to the bacterial solute-binding protein 2 family.</text>
</comment>